<dbReference type="Proteomes" id="UP001444661">
    <property type="component" value="Unassembled WGS sequence"/>
</dbReference>
<feature type="chain" id="PRO_5046420197" description="Deoxyribonuclease NucA/NucB domain-containing protein" evidence="1">
    <location>
        <begin position="18"/>
        <end position="286"/>
    </location>
</feature>
<sequence length="286" mass="31184">MRATTVSLLSLAAAAAGNPLGELEVCSNMCWGAYCVPSSTTSLVYDKASKSKKRERRKAAGCIDNQKPGNNRCSQGRPGAIKGYNCDEYPFASSKANTQSTNGKENRCSRCVPSSQNSKQGATLSQGYRDFCKNNAPCTFQVFFGNPGATGTDHCNVGPGQCNQDNAEQCTGSINIIERRQREWVTSPLSLERRALYTNGTYVPGPVQFRTVGGQLLDAPYGGTIGQPVHRPRAVNQTLHEELLARHAEANNEDNDDDGQFDEITANMVSDVDYIQEVTWEARLKE</sequence>
<dbReference type="InterPro" id="IPR029476">
    <property type="entry name" value="DNase_NucA_NucB"/>
</dbReference>
<evidence type="ECO:0000313" key="3">
    <source>
        <dbReference type="EMBL" id="KAK8029689.1"/>
    </source>
</evidence>
<feature type="signal peptide" evidence="1">
    <location>
        <begin position="1"/>
        <end position="17"/>
    </location>
</feature>
<organism evidence="3 4">
    <name type="scientific">Apiospora rasikravindrae</name>
    <dbReference type="NCBI Taxonomy" id="990691"/>
    <lineage>
        <taxon>Eukaryota</taxon>
        <taxon>Fungi</taxon>
        <taxon>Dikarya</taxon>
        <taxon>Ascomycota</taxon>
        <taxon>Pezizomycotina</taxon>
        <taxon>Sordariomycetes</taxon>
        <taxon>Xylariomycetidae</taxon>
        <taxon>Amphisphaeriales</taxon>
        <taxon>Apiosporaceae</taxon>
        <taxon>Apiospora</taxon>
    </lineage>
</organism>
<reference evidence="3 4" key="1">
    <citation type="submission" date="2023-01" db="EMBL/GenBank/DDBJ databases">
        <title>Analysis of 21 Apiospora genomes using comparative genomics revels a genus with tremendous synthesis potential of carbohydrate active enzymes and secondary metabolites.</title>
        <authorList>
            <person name="Sorensen T."/>
        </authorList>
    </citation>
    <scope>NUCLEOTIDE SEQUENCE [LARGE SCALE GENOMIC DNA]</scope>
    <source>
        <strain evidence="3 4">CBS 33761</strain>
    </source>
</reference>
<proteinExistence type="predicted"/>
<accession>A0ABR1SCX7</accession>
<gene>
    <name evidence="3" type="ORF">PG993_010980</name>
</gene>
<keyword evidence="4" id="KW-1185">Reference proteome</keyword>
<evidence type="ECO:0000259" key="2">
    <source>
        <dbReference type="Pfam" id="PF14040"/>
    </source>
</evidence>
<protein>
    <recommendedName>
        <fullName evidence="2">Deoxyribonuclease NucA/NucB domain-containing protein</fullName>
    </recommendedName>
</protein>
<evidence type="ECO:0000256" key="1">
    <source>
        <dbReference type="SAM" id="SignalP"/>
    </source>
</evidence>
<evidence type="ECO:0000313" key="4">
    <source>
        <dbReference type="Proteomes" id="UP001444661"/>
    </source>
</evidence>
<comment type="caution">
    <text evidence="3">The sequence shown here is derived from an EMBL/GenBank/DDBJ whole genome shotgun (WGS) entry which is preliminary data.</text>
</comment>
<dbReference type="Pfam" id="PF14040">
    <property type="entry name" value="DNase_NucA_NucB"/>
    <property type="match status" value="1"/>
</dbReference>
<dbReference type="EMBL" id="JAQQWK010000010">
    <property type="protein sequence ID" value="KAK8029689.1"/>
    <property type="molecule type" value="Genomic_DNA"/>
</dbReference>
<feature type="domain" description="Deoxyribonuclease NucA/NucB" evidence="2">
    <location>
        <begin position="29"/>
        <end position="129"/>
    </location>
</feature>
<name>A0ABR1SCX7_9PEZI</name>
<keyword evidence="1" id="KW-0732">Signal</keyword>